<dbReference type="Gene3D" id="1.20.1740.10">
    <property type="entry name" value="Amino acid/polyamine transporter I"/>
    <property type="match status" value="1"/>
</dbReference>
<comment type="subcellular location">
    <subcellularLocation>
        <location evidence="1 9">Cell membrane</location>
        <topology evidence="1 9">Multi-pass membrane protein</topology>
    </subcellularLocation>
</comment>
<comment type="function">
    <text evidence="9">Component of the transport system for branched-chain amino acids.</text>
</comment>
<feature type="transmembrane region" description="Helical" evidence="9">
    <location>
        <begin position="123"/>
        <end position="142"/>
    </location>
</feature>
<evidence type="ECO:0000256" key="6">
    <source>
        <dbReference type="ARBA" id="ARBA00022970"/>
    </source>
</evidence>
<evidence type="ECO:0000256" key="5">
    <source>
        <dbReference type="ARBA" id="ARBA00022692"/>
    </source>
</evidence>
<dbReference type="InterPro" id="IPR004685">
    <property type="entry name" value="Brnchd-chn_aa_trnsp_Livcs"/>
</dbReference>
<evidence type="ECO:0000256" key="7">
    <source>
        <dbReference type="ARBA" id="ARBA00022989"/>
    </source>
</evidence>
<keyword evidence="11" id="KW-1185">Reference proteome</keyword>
<dbReference type="RefSeq" id="WP_380964416.1">
    <property type="nucleotide sequence ID" value="NZ_JBHTCO010000004.1"/>
</dbReference>
<feature type="transmembrane region" description="Helical" evidence="9">
    <location>
        <begin position="285"/>
        <end position="307"/>
    </location>
</feature>
<feature type="transmembrane region" description="Helical" evidence="9">
    <location>
        <begin position="12"/>
        <end position="29"/>
    </location>
</feature>
<keyword evidence="8 9" id="KW-0472">Membrane</keyword>
<name>A0ABW2PT83_9BACL</name>
<keyword evidence="3 9" id="KW-0813">Transport</keyword>
<keyword evidence="5 9" id="KW-0812">Transmembrane</keyword>
<keyword evidence="7 9" id="KW-1133">Transmembrane helix</keyword>
<comment type="similarity">
    <text evidence="2 9">Belongs to the branched chain amino acid transporter family.</text>
</comment>
<gene>
    <name evidence="10" type="primary">brnQ</name>
    <name evidence="10" type="ORF">ACFQRG_05155</name>
</gene>
<feature type="transmembrane region" description="Helical" evidence="9">
    <location>
        <begin position="154"/>
        <end position="175"/>
    </location>
</feature>
<proteinExistence type="inferred from homology"/>
<evidence type="ECO:0000256" key="3">
    <source>
        <dbReference type="ARBA" id="ARBA00022448"/>
    </source>
</evidence>
<evidence type="ECO:0000256" key="9">
    <source>
        <dbReference type="RuleBase" id="RU362122"/>
    </source>
</evidence>
<organism evidence="10 11">
    <name type="scientific">Scopulibacillus cellulosilyticus</name>
    <dbReference type="NCBI Taxonomy" id="2665665"/>
    <lineage>
        <taxon>Bacteria</taxon>
        <taxon>Bacillati</taxon>
        <taxon>Bacillota</taxon>
        <taxon>Bacilli</taxon>
        <taxon>Bacillales</taxon>
        <taxon>Sporolactobacillaceae</taxon>
        <taxon>Scopulibacillus</taxon>
    </lineage>
</organism>
<reference evidence="11" key="1">
    <citation type="journal article" date="2019" name="Int. J. Syst. Evol. Microbiol.">
        <title>The Global Catalogue of Microorganisms (GCM) 10K type strain sequencing project: providing services to taxonomists for standard genome sequencing and annotation.</title>
        <authorList>
            <consortium name="The Broad Institute Genomics Platform"/>
            <consortium name="The Broad Institute Genome Sequencing Center for Infectious Disease"/>
            <person name="Wu L."/>
            <person name="Ma J."/>
        </authorList>
    </citation>
    <scope>NUCLEOTIDE SEQUENCE [LARGE SCALE GENOMIC DNA]</scope>
    <source>
        <strain evidence="11">CGMCC 1.16305</strain>
    </source>
</reference>
<dbReference type="EMBL" id="JBHTCO010000004">
    <property type="protein sequence ID" value="MFC7392364.1"/>
    <property type="molecule type" value="Genomic_DNA"/>
</dbReference>
<dbReference type="Pfam" id="PF05525">
    <property type="entry name" value="Branch_AA_trans"/>
    <property type="match status" value="1"/>
</dbReference>
<feature type="transmembrane region" description="Helical" evidence="9">
    <location>
        <begin position="41"/>
        <end position="65"/>
    </location>
</feature>
<evidence type="ECO:0000256" key="8">
    <source>
        <dbReference type="ARBA" id="ARBA00023136"/>
    </source>
</evidence>
<keyword evidence="6 9" id="KW-0029">Amino-acid transport</keyword>
<evidence type="ECO:0000256" key="2">
    <source>
        <dbReference type="ARBA" id="ARBA00008540"/>
    </source>
</evidence>
<evidence type="ECO:0000256" key="4">
    <source>
        <dbReference type="ARBA" id="ARBA00022475"/>
    </source>
</evidence>
<evidence type="ECO:0000313" key="10">
    <source>
        <dbReference type="EMBL" id="MFC7392364.1"/>
    </source>
</evidence>
<feature type="transmembrane region" description="Helical" evidence="9">
    <location>
        <begin position="416"/>
        <end position="437"/>
    </location>
</feature>
<feature type="transmembrane region" description="Helical" evidence="9">
    <location>
        <begin position="77"/>
        <end position="98"/>
    </location>
</feature>
<accession>A0ABW2PT83</accession>
<sequence>MNKKFSFKDTFFIGLMMFALFFGAGNMIFPPSLGQDAGSNVWIAILGFLVTGVGLPLCGVIAVSISGSSLRDLSNKVHPVFGVIFTSICFLVIGPFFATPRTGTVAFQIGVTPYIPSSMHANGLPLAIYTIIFFGITLWLCLNPSKLVDRVGKILTPVLLLVIAIIVIKGIVHPINHYSKPVTAYASHPFFHGFLNGYLTMDAIASLIFGIVVTKAVKDKGITSQKKISKVTIGAGIIAAIGLALVYVSLSFIGATSKGLVGQTSNGGDILTTVTQYLYGGFGQILLALAITFACLTTAIGLVTSCAEYFSNMIPKISYKWFVVIFSVFSALVANIGLTQLIMFSTPVLTAIYPLTIVLIILTFIDKAIGVPRGVYVGALIGAGVISIFDGLKGAGIQFQATEKLFGHLPLYADGMGWLIPAIVCGLIGLAVSKMSISKHREERKAA</sequence>
<dbReference type="NCBIfam" id="TIGR00796">
    <property type="entry name" value="livcs"/>
    <property type="match status" value="1"/>
</dbReference>
<protein>
    <recommendedName>
        <fullName evidence="9">Branched-chain amino acid transport system carrier protein</fullName>
    </recommendedName>
</protein>
<comment type="caution">
    <text evidence="10">The sequence shown here is derived from an EMBL/GenBank/DDBJ whole genome shotgun (WGS) entry which is preliminary data.</text>
</comment>
<evidence type="ECO:0000313" key="11">
    <source>
        <dbReference type="Proteomes" id="UP001596505"/>
    </source>
</evidence>
<evidence type="ECO:0000256" key="1">
    <source>
        <dbReference type="ARBA" id="ARBA00004651"/>
    </source>
</evidence>
<dbReference type="PANTHER" id="PTHR30588">
    <property type="entry name" value="BRANCHED-CHAIN AMINO ACID TRANSPORT SYSTEM 2 CARRIER PROTEIN"/>
    <property type="match status" value="1"/>
</dbReference>
<feature type="transmembrane region" description="Helical" evidence="9">
    <location>
        <begin position="319"/>
        <end position="338"/>
    </location>
</feature>
<feature type="transmembrane region" description="Helical" evidence="9">
    <location>
        <begin position="344"/>
        <end position="365"/>
    </location>
</feature>
<dbReference type="PANTHER" id="PTHR30588:SF8">
    <property type="entry name" value="BRANCHED-CHAIN AMINO ACID PERMEASE BRAB"/>
    <property type="match status" value="1"/>
</dbReference>
<feature type="transmembrane region" description="Helical" evidence="9">
    <location>
        <begin position="377"/>
        <end position="396"/>
    </location>
</feature>
<keyword evidence="4" id="KW-1003">Cell membrane</keyword>
<feature type="transmembrane region" description="Helical" evidence="9">
    <location>
        <begin position="233"/>
        <end position="255"/>
    </location>
</feature>
<dbReference type="Proteomes" id="UP001596505">
    <property type="component" value="Unassembled WGS sequence"/>
</dbReference>
<feature type="transmembrane region" description="Helical" evidence="9">
    <location>
        <begin position="195"/>
        <end position="213"/>
    </location>
</feature>